<evidence type="ECO:0000313" key="1">
    <source>
        <dbReference type="EMBL" id="QEK11908.1"/>
    </source>
</evidence>
<dbReference type="RefSeq" id="WP_148809063.1">
    <property type="nucleotide sequence ID" value="NZ_CP042243.1"/>
</dbReference>
<evidence type="ECO:0000313" key="2">
    <source>
        <dbReference type="Proteomes" id="UP000324646"/>
    </source>
</evidence>
<dbReference type="Proteomes" id="UP000324646">
    <property type="component" value="Chromosome"/>
</dbReference>
<name>A0A5C0SF95_CRATE</name>
<accession>A0A5C0SF95</accession>
<dbReference type="KEGG" id="crs:FQB35_05730"/>
<organism evidence="1 2">
    <name type="scientific">Crassaminicella thermophila</name>
    <dbReference type="NCBI Taxonomy" id="2599308"/>
    <lineage>
        <taxon>Bacteria</taxon>
        <taxon>Bacillati</taxon>
        <taxon>Bacillota</taxon>
        <taxon>Clostridia</taxon>
        <taxon>Eubacteriales</taxon>
        <taxon>Clostridiaceae</taxon>
        <taxon>Crassaminicella</taxon>
    </lineage>
</organism>
<protein>
    <submittedName>
        <fullName evidence="1">Uncharacterized protein</fullName>
    </submittedName>
</protein>
<dbReference type="OrthoDB" id="1683552at2"/>
<keyword evidence="2" id="KW-1185">Reference proteome</keyword>
<sequence>MELVCPICNGMAIYLLKCSNCGKVMENRGTIGEFLDDYSPYLAMDITQQIDGVPYDQCVHLFYCKNCDHDKRVPIKKMRI</sequence>
<dbReference type="EMBL" id="CP042243">
    <property type="protein sequence ID" value="QEK11908.1"/>
    <property type="molecule type" value="Genomic_DNA"/>
</dbReference>
<proteinExistence type="predicted"/>
<gene>
    <name evidence="1" type="ORF">FQB35_05730</name>
</gene>
<reference evidence="1 2" key="1">
    <citation type="submission" date="2019-07" db="EMBL/GenBank/DDBJ databases">
        <title>Complete genome of Crassaminicella thermophila SY095.</title>
        <authorList>
            <person name="Li X."/>
        </authorList>
    </citation>
    <scope>NUCLEOTIDE SEQUENCE [LARGE SCALE GENOMIC DNA]</scope>
    <source>
        <strain evidence="1 2">SY095</strain>
    </source>
</reference>
<dbReference type="AlphaFoldDB" id="A0A5C0SF95"/>